<evidence type="ECO:0000256" key="3">
    <source>
        <dbReference type="ARBA" id="ARBA00023002"/>
    </source>
</evidence>
<evidence type="ECO:0000256" key="1">
    <source>
        <dbReference type="ARBA" id="ARBA00006787"/>
    </source>
</evidence>
<dbReference type="RefSeq" id="XP_044566898.1">
    <property type="nucleotide sequence ID" value="XM_044702523.1"/>
</dbReference>
<dbReference type="PANTHER" id="PTHR10543:SF89">
    <property type="entry name" value="CAROTENOID 9,10(9',10')-CLEAVAGE DIOXYGENASE 1"/>
    <property type="match status" value="1"/>
</dbReference>
<keyword evidence="4 5" id="KW-0408">Iron</keyword>
<feature type="binding site" evidence="5">
    <location>
        <position position="584"/>
    </location>
    <ligand>
        <name>Fe cation</name>
        <dbReference type="ChEBI" id="CHEBI:24875"/>
        <note>catalytic</note>
    </ligand>
</feature>
<dbReference type="AlphaFoldDB" id="A0A6A5C9Y7"/>
<evidence type="ECO:0000256" key="5">
    <source>
        <dbReference type="PIRSR" id="PIRSR604294-1"/>
    </source>
</evidence>
<comment type="caution">
    <text evidence="6">The sequence shown here is derived from an EMBL/GenBank/DDBJ whole genome shotgun (WGS) entry which is preliminary data.</text>
</comment>
<evidence type="ECO:0000313" key="6">
    <source>
        <dbReference type="EMBL" id="KAF0982185.1"/>
    </source>
</evidence>
<keyword evidence="3" id="KW-0560">Oxidoreductase</keyword>
<dbReference type="GO" id="GO:0016121">
    <property type="term" value="P:carotene catabolic process"/>
    <property type="evidence" value="ECO:0007669"/>
    <property type="project" value="TreeGrafter"/>
</dbReference>
<dbReference type="VEuPathDB" id="AmoebaDB:NF0080320"/>
<evidence type="ECO:0000313" key="7">
    <source>
        <dbReference type="Proteomes" id="UP000444721"/>
    </source>
</evidence>
<keyword evidence="2 5" id="KW-0479">Metal-binding</keyword>
<gene>
    <name evidence="6" type="ORF">FDP41_012046</name>
</gene>
<dbReference type="OMA" id="TVGWYNG"/>
<dbReference type="GO" id="GO:0046872">
    <property type="term" value="F:metal ion binding"/>
    <property type="evidence" value="ECO:0007669"/>
    <property type="project" value="UniProtKB-KW"/>
</dbReference>
<keyword evidence="7" id="KW-1185">Reference proteome</keyword>
<name>A0A6A5C9Y7_NAEFO</name>
<dbReference type="PANTHER" id="PTHR10543">
    <property type="entry name" value="BETA-CAROTENE DIOXYGENASE"/>
    <property type="match status" value="1"/>
</dbReference>
<comment type="similarity">
    <text evidence="1">Belongs to the carotenoid oxygenase family.</text>
</comment>
<accession>A0A6A5C9Y7</accession>
<feature type="binding site" evidence="5">
    <location>
        <position position="304"/>
    </location>
    <ligand>
        <name>Fe cation</name>
        <dbReference type="ChEBI" id="CHEBI:24875"/>
        <note>catalytic</note>
    </ligand>
</feature>
<proteinExistence type="inferred from homology"/>
<dbReference type="InterPro" id="IPR004294">
    <property type="entry name" value="Carotenoid_Oase"/>
</dbReference>
<sequence length="597" mass="68718">MSSILLRAAPSSHECPEKHSPQPPRKSLLQQLVILALVVIRLVKGLLIWIYRTIQLLIFSNYKNRAFEFGIKKNPVFKDNFAPIHDELYCRNLFVLKGEIPKDFMNGMYVRIGPNPQFDPLYSIHWFEGDGHLHAIEFKDGHASYRNKFVRTEKYLQEKENGRPLTYSFFVNGINPILKYAHHYLYDRLYRGLDGPVKSGGGVANTNIIYHGGKFLALEEGHKPVEILLPNLDTVGEFTFNGKLNHNFTAHPKYDPVTGELIFFAYGLNPRGPGLYYGVIDKNNNIVIDYEFKKEETPYMCMIHDMAITEHYSIIGFYPAIIDLTRIFQPGPPLIFDKSKPAKFAVFPRHFNGETAIQYFEIKSCMAFHYINAFETIVNEDETLITIDVCVSDSFDLNDLSSSKPYPSRFVLNLKRGQVQEEFGQPFTFHSQDVSDSSSTTAQNITTNENMVPMGEFPVIHPSFTGKPYRYFYYSVIIEKEKSDSLLFFNEIAKFDLETKTLKRLKIPENGKIGEVCLVPKKHENIRTPPITSPQEEEDNVYLVTFAFHEEKNSSSLFIFDGKTMSEEPVCQIELPRRVPFGFHGQFFPATTFEYEH</sequence>
<dbReference type="VEuPathDB" id="AmoebaDB:NfTy_023560"/>
<dbReference type="VEuPathDB" id="AmoebaDB:FDP41_012046"/>
<dbReference type="Proteomes" id="UP000444721">
    <property type="component" value="Unassembled WGS sequence"/>
</dbReference>
<dbReference type="GeneID" id="68119261"/>
<protein>
    <submittedName>
        <fullName evidence="6">Uncharacterized protein</fullName>
    </submittedName>
</protein>
<dbReference type="EMBL" id="VFQX01000012">
    <property type="protein sequence ID" value="KAF0982185.1"/>
    <property type="molecule type" value="Genomic_DNA"/>
</dbReference>
<feature type="binding site" evidence="5">
    <location>
        <position position="251"/>
    </location>
    <ligand>
        <name>Fe cation</name>
        <dbReference type="ChEBI" id="CHEBI:24875"/>
        <note>catalytic</note>
    </ligand>
</feature>
<evidence type="ECO:0000256" key="4">
    <source>
        <dbReference type="ARBA" id="ARBA00023004"/>
    </source>
</evidence>
<reference evidence="6 7" key="1">
    <citation type="journal article" date="2019" name="Sci. Rep.">
        <title>Nanopore sequencing improves the draft genome of the human pathogenic amoeba Naegleria fowleri.</title>
        <authorList>
            <person name="Liechti N."/>
            <person name="Schurch N."/>
            <person name="Bruggmann R."/>
            <person name="Wittwer M."/>
        </authorList>
    </citation>
    <scope>NUCLEOTIDE SEQUENCE [LARGE SCALE GENOMIC DNA]</scope>
    <source>
        <strain evidence="6 7">ATCC 30894</strain>
    </source>
</reference>
<feature type="binding site" evidence="5">
    <location>
        <position position="369"/>
    </location>
    <ligand>
        <name>Fe cation</name>
        <dbReference type="ChEBI" id="CHEBI:24875"/>
        <note>catalytic</note>
    </ligand>
</feature>
<dbReference type="OrthoDB" id="1069523at2759"/>
<dbReference type="GO" id="GO:0010436">
    <property type="term" value="F:carotenoid dioxygenase activity"/>
    <property type="evidence" value="ECO:0007669"/>
    <property type="project" value="TreeGrafter"/>
</dbReference>
<evidence type="ECO:0000256" key="2">
    <source>
        <dbReference type="ARBA" id="ARBA00022723"/>
    </source>
</evidence>
<comment type="cofactor">
    <cofactor evidence="5">
        <name>Fe(2+)</name>
        <dbReference type="ChEBI" id="CHEBI:29033"/>
    </cofactor>
    <text evidence="5">Binds 1 Fe(2+) ion per subunit.</text>
</comment>
<dbReference type="Pfam" id="PF03055">
    <property type="entry name" value="RPE65"/>
    <property type="match status" value="1"/>
</dbReference>
<organism evidence="6 7">
    <name type="scientific">Naegleria fowleri</name>
    <name type="common">Brain eating amoeba</name>
    <dbReference type="NCBI Taxonomy" id="5763"/>
    <lineage>
        <taxon>Eukaryota</taxon>
        <taxon>Discoba</taxon>
        <taxon>Heterolobosea</taxon>
        <taxon>Tetramitia</taxon>
        <taxon>Eutetramitia</taxon>
        <taxon>Vahlkampfiidae</taxon>
        <taxon>Naegleria</taxon>
    </lineage>
</organism>
<dbReference type="GO" id="GO:0009570">
    <property type="term" value="C:chloroplast stroma"/>
    <property type="evidence" value="ECO:0007669"/>
    <property type="project" value="TreeGrafter"/>
</dbReference>